<comment type="caution">
    <text evidence="1">The sequence shown here is derived from an EMBL/GenBank/DDBJ whole genome shotgun (WGS) entry which is preliminary data.</text>
</comment>
<accession>A0ABR3A9Q7</accession>
<gene>
    <name evidence="1" type="ORF">AAF712_002747</name>
</gene>
<evidence type="ECO:0000313" key="1">
    <source>
        <dbReference type="EMBL" id="KAL0070255.1"/>
    </source>
</evidence>
<evidence type="ECO:0008006" key="3">
    <source>
        <dbReference type="Google" id="ProtNLM"/>
    </source>
</evidence>
<proteinExistence type="predicted"/>
<evidence type="ECO:0000313" key="2">
    <source>
        <dbReference type="Proteomes" id="UP001437256"/>
    </source>
</evidence>
<dbReference type="Proteomes" id="UP001437256">
    <property type="component" value="Unassembled WGS sequence"/>
</dbReference>
<dbReference type="InterPro" id="IPR032675">
    <property type="entry name" value="LRR_dom_sf"/>
</dbReference>
<dbReference type="EMBL" id="JBBXMP010000008">
    <property type="protein sequence ID" value="KAL0070255.1"/>
    <property type="molecule type" value="Genomic_DNA"/>
</dbReference>
<keyword evidence="2" id="KW-1185">Reference proteome</keyword>
<sequence length="435" mass="48817">MLNIQGLLSFYLEHSRDHPLTVQIKRTRPSTGRQNNVYVFNALVRLLILNNQQIEELDVQYTSQFLGLYTASSHLGLYAAYSSDSEKDFPCLRRLHAHWDSRFTWDDTPPSLFLRYIGVAPALTEAHVSDLQLTSSTDPTSTLSLPYCQLTALTIDSVKDVRPLLRVLSECMQLDTLAILDLSGTPAPNIPSSFRIPVLSKFELATSSLGQFVASLLDPISVPSLHDLKLSFRTDHSTYTGRFQWPWSSILGMLQRSTCPLQVLTLNVDTALFPVDPSMFTDIFHACPSITRLRFSIGGPEENILEEAARVLTDLTVGISTESEPKSNSTVVPRMMSFDLLLELRKPSSAVESLNVVVERFLRMLEFRATEPGLRLALDTVGSGEMFSLVYASLKIPMDVGLEPSVLDRLRRLTVQGAGLYDIDRQWRPDDKRHK</sequence>
<organism evidence="1 2">
    <name type="scientific">Marasmius tenuissimus</name>
    <dbReference type="NCBI Taxonomy" id="585030"/>
    <lineage>
        <taxon>Eukaryota</taxon>
        <taxon>Fungi</taxon>
        <taxon>Dikarya</taxon>
        <taxon>Basidiomycota</taxon>
        <taxon>Agaricomycotina</taxon>
        <taxon>Agaricomycetes</taxon>
        <taxon>Agaricomycetidae</taxon>
        <taxon>Agaricales</taxon>
        <taxon>Marasmiineae</taxon>
        <taxon>Marasmiaceae</taxon>
        <taxon>Marasmius</taxon>
    </lineage>
</organism>
<reference evidence="1 2" key="1">
    <citation type="submission" date="2024-05" db="EMBL/GenBank/DDBJ databases">
        <title>A draft genome resource for the thread blight pathogen Marasmius tenuissimus strain MS-2.</title>
        <authorList>
            <person name="Yulfo-Soto G.E."/>
            <person name="Baruah I.K."/>
            <person name="Amoako-Attah I."/>
            <person name="Bukari Y."/>
            <person name="Meinhardt L.W."/>
            <person name="Bailey B.A."/>
            <person name="Cohen S.P."/>
        </authorList>
    </citation>
    <scope>NUCLEOTIDE SEQUENCE [LARGE SCALE GENOMIC DNA]</scope>
    <source>
        <strain evidence="1 2">MS-2</strain>
    </source>
</reference>
<dbReference type="Gene3D" id="3.80.10.10">
    <property type="entry name" value="Ribonuclease Inhibitor"/>
    <property type="match status" value="1"/>
</dbReference>
<name>A0ABR3A9Q7_9AGAR</name>
<dbReference type="SUPFAM" id="SSF52047">
    <property type="entry name" value="RNI-like"/>
    <property type="match status" value="1"/>
</dbReference>
<protein>
    <recommendedName>
        <fullName evidence="3">F-box domain-containing protein</fullName>
    </recommendedName>
</protein>